<evidence type="ECO:0000259" key="14">
    <source>
        <dbReference type="PROSITE" id="PS50172"/>
    </source>
</evidence>
<evidence type="ECO:0000256" key="7">
    <source>
        <dbReference type="ARBA" id="ARBA00022842"/>
    </source>
</evidence>
<dbReference type="Gene3D" id="3.40.50.10190">
    <property type="entry name" value="BRCT domain"/>
    <property type="match status" value="1"/>
</dbReference>
<dbReference type="EC" id="6.5.1.2" evidence="12"/>
<dbReference type="SUPFAM" id="SSF50249">
    <property type="entry name" value="Nucleic acid-binding proteins"/>
    <property type="match status" value="1"/>
</dbReference>
<evidence type="ECO:0000256" key="12">
    <source>
        <dbReference type="HAMAP-Rule" id="MF_01588"/>
    </source>
</evidence>
<dbReference type="Pfam" id="PF03120">
    <property type="entry name" value="OB_DNA_ligase"/>
    <property type="match status" value="1"/>
</dbReference>
<dbReference type="InterPro" id="IPR013839">
    <property type="entry name" value="DNAligase_adenylation"/>
</dbReference>
<dbReference type="PROSITE" id="PS50172">
    <property type="entry name" value="BRCT"/>
    <property type="match status" value="1"/>
</dbReference>
<feature type="binding site" evidence="12">
    <location>
        <position position="405"/>
    </location>
    <ligand>
        <name>Zn(2+)</name>
        <dbReference type="ChEBI" id="CHEBI:29105"/>
    </ligand>
</feature>
<dbReference type="InterPro" id="IPR010994">
    <property type="entry name" value="RuvA_2-like"/>
</dbReference>
<evidence type="ECO:0000256" key="3">
    <source>
        <dbReference type="ARBA" id="ARBA00022705"/>
    </source>
</evidence>
<sequence>MDKRSRIEELINILNDLNYHYYVLDNPKVSDKEYDSLYDELVQLEKETGIILPHSPTQRVGGEILDKFEKHRHLGKLWSLDKCKSIEELKNWDARVRRLINQYNNEHDYKLPEPTYVMEYKFDGLTINLTYRDGNLIQGATRGNGEIGEAILPQIKTIRSIPLKIDYNGTIEIQGEGLMPLSELERYNKSADEPLKNARNAAAGALRNLDPKVTAERNLIAYFYNVGYIEGMSFNTHMEMINFLKENRLPVYDYIREFDNLDDLIKEIERLDEERHNLDVLTDGLVIKINDMRTREILGYTQKFPRWAIAYKFEAQEVTTKLIRVEWNVGRTGKVTPTAVLEPVEIGGATIRRATLNNWDDIQRKKVKVGCRVWLRRSNDVIPEIMGTVEDSCDDAEEIEKPKHCPACGSELVKDGVHIFCPNSLSCKPQLVSRLVHFASRDAMNIEGFSEKTAEQLYEELGLTDIPELYNIKFEDLIKLERFGKKKAENLLNAIEKSKECTLSSFIYALGIPNVGKKTATDLADKFKSLDSLMKAKYEELITMRDIGDTVANSIIEFFHDERIVKSVNELLKAGVNPIYEQQEIEEETIFTDKTVVITGTIEGISRKEAKEIVKKMGGKVTSSVSKKTDYVVVGEKPGSKYDKAKELGIEIIDGEKFLNIINN</sequence>
<dbReference type="SUPFAM" id="SSF52113">
    <property type="entry name" value="BRCT domain"/>
    <property type="match status" value="1"/>
</dbReference>
<feature type="binding site" evidence="12">
    <location>
        <position position="427"/>
    </location>
    <ligand>
        <name>Zn(2+)</name>
        <dbReference type="ChEBI" id="CHEBI:29105"/>
    </ligand>
</feature>
<evidence type="ECO:0000256" key="9">
    <source>
        <dbReference type="ARBA" id="ARBA00023204"/>
    </source>
</evidence>
<keyword evidence="7 12" id="KW-0460">Magnesium</keyword>
<comment type="function">
    <text evidence="1 12">DNA ligase that catalyzes the formation of phosphodiester linkages between 5'-phosphoryl and 3'-hydroxyl groups in double-stranded DNA using NAD as a coenzyme and as the energy source for the reaction. It is essential for DNA replication and repair of damaged DNA.</text>
</comment>
<dbReference type="HAMAP" id="MF_01588">
    <property type="entry name" value="DNA_ligase_A"/>
    <property type="match status" value="1"/>
</dbReference>
<proteinExistence type="inferred from homology"/>
<keyword evidence="5 12" id="KW-0227">DNA damage</keyword>
<dbReference type="InterPro" id="IPR001357">
    <property type="entry name" value="BRCT_dom"/>
</dbReference>
<keyword evidence="8 12" id="KW-0520">NAD</keyword>
<evidence type="ECO:0000256" key="10">
    <source>
        <dbReference type="ARBA" id="ARBA00023211"/>
    </source>
</evidence>
<name>A0A419SUV1_9FIRM</name>
<dbReference type="Pfam" id="PF00533">
    <property type="entry name" value="BRCT"/>
    <property type="match status" value="1"/>
</dbReference>
<feature type="binding site" evidence="12">
    <location>
        <position position="312"/>
    </location>
    <ligand>
        <name>NAD(+)</name>
        <dbReference type="ChEBI" id="CHEBI:57540"/>
    </ligand>
</feature>
<dbReference type="AlphaFoldDB" id="A0A419SUV1"/>
<keyword evidence="9 12" id="KW-0234">DNA repair</keyword>
<dbReference type="InterPro" id="IPR001679">
    <property type="entry name" value="DNA_ligase"/>
</dbReference>
<dbReference type="GO" id="GO:0006260">
    <property type="term" value="P:DNA replication"/>
    <property type="evidence" value="ECO:0007669"/>
    <property type="project" value="UniProtKB-KW"/>
</dbReference>
<feature type="binding site" evidence="12">
    <location>
        <position position="408"/>
    </location>
    <ligand>
        <name>Zn(2+)</name>
        <dbReference type="ChEBI" id="CHEBI:29105"/>
    </ligand>
</feature>
<dbReference type="Gene3D" id="6.20.10.30">
    <property type="match status" value="1"/>
</dbReference>
<reference evidence="15 16" key="1">
    <citation type="submission" date="2016-08" db="EMBL/GenBank/DDBJ databases">
        <title>Novel Firmicutes and Novel Genomes.</title>
        <authorList>
            <person name="Poppleton D.I."/>
            <person name="Gribaldo S."/>
        </authorList>
    </citation>
    <scope>NUCLEOTIDE SEQUENCE [LARGE SCALE GENOMIC DNA]</scope>
    <source>
        <strain evidence="15 16">CTT3</strain>
    </source>
</reference>
<dbReference type="CDD" id="cd17748">
    <property type="entry name" value="BRCT_DNA_ligase_like"/>
    <property type="match status" value="1"/>
</dbReference>
<comment type="similarity">
    <text evidence="12">Belongs to the NAD-dependent DNA ligase family. LigA subfamily.</text>
</comment>
<dbReference type="InterPro" id="IPR004150">
    <property type="entry name" value="NAD_DNA_ligase_OB"/>
</dbReference>
<keyword evidence="13" id="KW-0175">Coiled coil</keyword>
<feature type="binding site" evidence="12">
    <location>
        <position position="176"/>
    </location>
    <ligand>
        <name>NAD(+)</name>
        <dbReference type="ChEBI" id="CHEBI:57540"/>
    </ligand>
</feature>
<evidence type="ECO:0000313" key="16">
    <source>
        <dbReference type="Proteomes" id="UP000284177"/>
    </source>
</evidence>
<feature type="binding site" evidence="12">
    <location>
        <position position="142"/>
    </location>
    <ligand>
        <name>NAD(+)</name>
        <dbReference type="ChEBI" id="CHEBI:57540"/>
    </ligand>
</feature>
<feature type="binding site" evidence="12">
    <location>
        <begin position="31"/>
        <end position="35"/>
    </location>
    <ligand>
        <name>NAD(+)</name>
        <dbReference type="ChEBI" id="CHEBI:57540"/>
    </ligand>
</feature>
<accession>A0A419SUV1</accession>
<dbReference type="SUPFAM" id="SSF56091">
    <property type="entry name" value="DNA ligase/mRNA capping enzyme, catalytic domain"/>
    <property type="match status" value="1"/>
</dbReference>
<dbReference type="Gene3D" id="1.10.150.20">
    <property type="entry name" value="5' to 3' exonuclease, C-terminal subdomain"/>
    <property type="match status" value="2"/>
</dbReference>
<dbReference type="GO" id="GO:0003677">
    <property type="term" value="F:DNA binding"/>
    <property type="evidence" value="ECO:0007669"/>
    <property type="project" value="InterPro"/>
</dbReference>
<dbReference type="OrthoDB" id="9759736at2"/>
<dbReference type="GO" id="GO:0003911">
    <property type="term" value="F:DNA ligase (NAD+) activity"/>
    <property type="evidence" value="ECO:0007669"/>
    <property type="project" value="UniProtKB-UniRule"/>
</dbReference>
<dbReference type="GO" id="GO:0006281">
    <property type="term" value="P:DNA repair"/>
    <property type="evidence" value="ECO:0007669"/>
    <property type="project" value="UniProtKB-KW"/>
</dbReference>
<gene>
    <name evidence="12" type="primary">ligA</name>
    <name evidence="15" type="ORF">BET03_06540</name>
</gene>
<evidence type="ECO:0000256" key="5">
    <source>
        <dbReference type="ARBA" id="ARBA00022763"/>
    </source>
</evidence>
<dbReference type="InterPro" id="IPR012340">
    <property type="entry name" value="NA-bd_OB-fold"/>
</dbReference>
<organism evidence="15 16">
    <name type="scientific">Thermohalobacter berrensis</name>
    <dbReference type="NCBI Taxonomy" id="99594"/>
    <lineage>
        <taxon>Bacteria</taxon>
        <taxon>Bacillati</taxon>
        <taxon>Bacillota</taxon>
        <taxon>Tissierellia</taxon>
        <taxon>Tissierellales</taxon>
        <taxon>Thermohalobacteraceae</taxon>
        <taxon>Thermohalobacter</taxon>
    </lineage>
</organism>
<keyword evidence="3 12" id="KW-0235">DNA replication</keyword>
<dbReference type="GO" id="GO:0005829">
    <property type="term" value="C:cytosol"/>
    <property type="evidence" value="ECO:0007669"/>
    <property type="project" value="TreeGrafter"/>
</dbReference>
<keyword evidence="6 12" id="KW-0862">Zinc</keyword>
<feature type="coiled-coil region" evidence="13">
    <location>
        <begin position="254"/>
        <end position="281"/>
    </location>
</feature>
<keyword evidence="16" id="KW-1185">Reference proteome</keyword>
<dbReference type="EMBL" id="MCIB01000039">
    <property type="protein sequence ID" value="RKD28999.1"/>
    <property type="molecule type" value="Genomic_DNA"/>
</dbReference>
<evidence type="ECO:0000256" key="4">
    <source>
        <dbReference type="ARBA" id="ARBA00022723"/>
    </source>
</evidence>
<evidence type="ECO:0000256" key="2">
    <source>
        <dbReference type="ARBA" id="ARBA00022598"/>
    </source>
</evidence>
<feature type="binding site" evidence="12">
    <location>
        <position position="421"/>
    </location>
    <ligand>
        <name>Zn(2+)</name>
        <dbReference type="ChEBI" id="CHEBI:29105"/>
    </ligand>
</feature>
<keyword evidence="4 12" id="KW-0479">Metal-binding</keyword>
<dbReference type="SMART" id="SM00278">
    <property type="entry name" value="HhH1"/>
    <property type="match status" value="4"/>
</dbReference>
<comment type="cofactor">
    <cofactor evidence="12">
        <name>Mg(2+)</name>
        <dbReference type="ChEBI" id="CHEBI:18420"/>
    </cofactor>
    <cofactor evidence="12">
        <name>Mn(2+)</name>
        <dbReference type="ChEBI" id="CHEBI:29035"/>
    </cofactor>
</comment>
<dbReference type="FunFam" id="1.10.150.20:FF:000007">
    <property type="entry name" value="DNA ligase"/>
    <property type="match status" value="1"/>
</dbReference>
<feature type="binding site" evidence="12">
    <location>
        <position position="288"/>
    </location>
    <ligand>
        <name>NAD(+)</name>
        <dbReference type="ChEBI" id="CHEBI:57540"/>
    </ligand>
</feature>
<dbReference type="InterPro" id="IPR036420">
    <property type="entry name" value="BRCT_dom_sf"/>
</dbReference>
<dbReference type="Gene3D" id="1.10.287.610">
    <property type="entry name" value="Helix hairpin bin"/>
    <property type="match status" value="1"/>
</dbReference>
<dbReference type="Pfam" id="PF12826">
    <property type="entry name" value="HHH_2"/>
    <property type="match status" value="1"/>
</dbReference>
<dbReference type="Proteomes" id="UP000284177">
    <property type="component" value="Unassembled WGS sequence"/>
</dbReference>
<dbReference type="SUPFAM" id="SSF47781">
    <property type="entry name" value="RuvA domain 2-like"/>
    <property type="match status" value="1"/>
</dbReference>
<evidence type="ECO:0000256" key="1">
    <source>
        <dbReference type="ARBA" id="ARBA00004067"/>
    </source>
</evidence>
<evidence type="ECO:0000313" key="15">
    <source>
        <dbReference type="EMBL" id="RKD28999.1"/>
    </source>
</evidence>
<evidence type="ECO:0000256" key="11">
    <source>
        <dbReference type="ARBA" id="ARBA00034005"/>
    </source>
</evidence>
<dbReference type="Gene3D" id="3.30.470.30">
    <property type="entry name" value="DNA ligase/mRNA capping enzyme"/>
    <property type="match status" value="1"/>
</dbReference>
<dbReference type="SMART" id="SM00532">
    <property type="entry name" value="LIGANc"/>
    <property type="match status" value="1"/>
</dbReference>
<dbReference type="InterPro" id="IPR033136">
    <property type="entry name" value="DNA_ligase_CS"/>
</dbReference>
<evidence type="ECO:0000256" key="13">
    <source>
        <dbReference type="SAM" id="Coils"/>
    </source>
</evidence>
<dbReference type="GO" id="GO:0046872">
    <property type="term" value="F:metal ion binding"/>
    <property type="evidence" value="ECO:0007669"/>
    <property type="project" value="UniProtKB-KW"/>
</dbReference>
<dbReference type="PANTHER" id="PTHR23389:SF9">
    <property type="entry name" value="DNA LIGASE"/>
    <property type="match status" value="1"/>
</dbReference>
<dbReference type="NCBIfam" id="NF005932">
    <property type="entry name" value="PRK07956.1"/>
    <property type="match status" value="1"/>
</dbReference>
<dbReference type="InterPro" id="IPR041663">
    <property type="entry name" value="DisA/LigA_HHH"/>
</dbReference>
<dbReference type="PIRSF" id="PIRSF001604">
    <property type="entry name" value="LigA"/>
    <property type="match status" value="1"/>
</dbReference>
<dbReference type="CDD" id="cd00114">
    <property type="entry name" value="LIGANc"/>
    <property type="match status" value="1"/>
</dbReference>
<keyword evidence="10 12" id="KW-0464">Manganese</keyword>
<dbReference type="NCBIfam" id="TIGR00575">
    <property type="entry name" value="dnlj"/>
    <property type="match status" value="1"/>
</dbReference>
<feature type="binding site" evidence="12">
    <location>
        <begin position="79"/>
        <end position="80"/>
    </location>
    <ligand>
        <name>NAD(+)</name>
        <dbReference type="ChEBI" id="CHEBI:57540"/>
    </ligand>
</feature>
<dbReference type="PROSITE" id="PS01056">
    <property type="entry name" value="DNA_LIGASE_N2"/>
    <property type="match status" value="1"/>
</dbReference>
<evidence type="ECO:0000256" key="8">
    <source>
        <dbReference type="ARBA" id="ARBA00023027"/>
    </source>
</evidence>
<dbReference type="FunFam" id="1.10.150.20:FF:000006">
    <property type="entry name" value="DNA ligase"/>
    <property type="match status" value="1"/>
</dbReference>
<dbReference type="Pfam" id="PF01653">
    <property type="entry name" value="DNA_ligase_aden"/>
    <property type="match status" value="1"/>
</dbReference>
<dbReference type="InterPro" id="IPR003583">
    <property type="entry name" value="Hlx-hairpin-Hlx_DNA-bd_motif"/>
</dbReference>
<feature type="domain" description="BRCT" evidence="14">
    <location>
        <begin position="586"/>
        <end position="664"/>
    </location>
</feature>
<feature type="active site" description="N6-AMP-lysine intermediate" evidence="12">
    <location>
        <position position="121"/>
    </location>
</feature>
<dbReference type="SMART" id="SM00292">
    <property type="entry name" value="BRCT"/>
    <property type="match status" value="1"/>
</dbReference>
<evidence type="ECO:0000256" key="6">
    <source>
        <dbReference type="ARBA" id="ARBA00022833"/>
    </source>
</evidence>
<dbReference type="PANTHER" id="PTHR23389">
    <property type="entry name" value="CHROMOSOME TRANSMISSION FIDELITY FACTOR 18"/>
    <property type="match status" value="1"/>
</dbReference>
<dbReference type="RefSeq" id="WP_120170659.1">
    <property type="nucleotide sequence ID" value="NZ_MCIB01000039.1"/>
</dbReference>
<feature type="binding site" evidence="12">
    <location>
        <position position="119"/>
    </location>
    <ligand>
        <name>NAD(+)</name>
        <dbReference type="ChEBI" id="CHEBI:57540"/>
    </ligand>
</feature>
<dbReference type="InterPro" id="IPR013840">
    <property type="entry name" value="DNAligase_N"/>
</dbReference>
<dbReference type="Pfam" id="PF14520">
    <property type="entry name" value="HHH_5"/>
    <property type="match status" value="1"/>
</dbReference>
<comment type="caution">
    <text evidence="15">The sequence shown here is derived from an EMBL/GenBank/DDBJ whole genome shotgun (WGS) entry which is preliminary data.</text>
</comment>
<protein>
    <recommendedName>
        <fullName evidence="12">DNA ligase</fullName>
        <ecNumber evidence="12">6.5.1.2</ecNumber>
    </recommendedName>
    <alternativeName>
        <fullName evidence="12">Polydeoxyribonucleotide synthase [NAD(+)]</fullName>
    </alternativeName>
</protein>
<dbReference type="Pfam" id="PF03119">
    <property type="entry name" value="DNA_ligase_ZBD"/>
    <property type="match status" value="1"/>
</dbReference>
<comment type="catalytic activity">
    <reaction evidence="11 12">
        <text>NAD(+) + (deoxyribonucleotide)n-3'-hydroxyl + 5'-phospho-(deoxyribonucleotide)m = (deoxyribonucleotide)n+m + AMP + beta-nicotinamide D-nucleotide.</text>
        <dbReference type="EC" id="6.5.1.2"/>
    </reaction>
</comment>
<dbReference type="Gene3D" id="2.40.50.140">
    <property type="entry name" value="Nucleic acid-binding proteins"/>
    <property type="match status" value="1"/>
</dbReference>
<dbReference type="InterPro" id="IPR004149">
    <property type="entry name" value="Znf_DNAligase_C4"/>
</dbReference>
<keyword evidence="2 12" id="KW-0436">Ligase</keyword>